<dbReference type="EMBL" id="LR796746">
    <property type="protein sequence ID" value="CAB4163712.1"/>
    <property type="molecule type" value="Genomic_DNA"/>
</dbReference>
<dbReference type="SMART" id="SM00487">
    <property type="entry name" value="DEXDc"/>
    <property type="match status" value="1"/>
</dbReference>
<dbReference type="GO" id="GO:0005524">
    <property type="term" value="F:ATP binding"/>
    <property type="evidence" value="ECO:0007669"/>
    <property type="project" value="InterPro"/>
</dbReference>
<feature type="domain" description="Helicase ATP-binding" evidence="1">
    <location>
        <begin position="15"/>
        <end position="184"/>
    </location>
</feature>
<dbReference type="PANTHER" id="PTHR10799">
    <property type="entry name" value="SNF2/RAD54 HELICASE FAMILY"/>
    <property type="match status" value="1"/>
</dbReference>
<organism evidence="2">
    <name type="scientific">uncultured Caudovirales phage</name>
    <dbReference type="NCBI Taxonomy" id="2100421"/>
    <lineage>
        <taxon>Viruses</taxon>
        <taxon>Duplodnaviria</taxon>
        <taxon>Heunggongvirae</taxon>
        <taxon>Uroviricota</taxon>
        <taxon>Caudoviricetes</taxon>
        <taxon>Peduoviridae</taxon>
        <taxon>Maltschvirus</taxon>
        <taxon>Maltschvirus maltsch</taxon>
    </lineage>
</organism>
<evidence type="ECO:0000259" key="1">
    <source>
        <dbReference type="PROSITE" id="PS51192"/>
    </source>
</evidence>
<dbReference type="Pfam" id="PF00176">
    <property type="entry name" value="SNF2-rel_dom"/>
    <property type="match status" value="1"/>
</dbReference>
<feature type="non-terminal residue" evidence="2">
    <location>
        <position position="443"/>
    </location>
</feature>
<dbReference type="InterPro" id="IPR014001">
    <property type="entry name" value="Helicase_ATP-bd"/>
</dbReference>
<dbReference type="SUPFAM" id="SSF52540">
    <property type="entry name" value="P-loop containing nucleoside triphosphate hydrolases"/>
    <property type="match status" value="2"/>
</dbReference>
<dbReference type="Gene3D" id="3.40.50.300">
    <property type="entry name" value="P-loop containing nucleotide triphosphate hydrolases"/>
    <property type="match status" value="2"/>
</dbReference>
<accession>A0A6J5NY23</accession>
<gene>
    <name evidence="2" type="ORF">UFOVP814_51</name>
</gene>
<name>A0A6J5NY23_9CAUD</name>
<evidence type="ECO:0000313" key="2">
    <source>
        <dbReference type="EMBL" id="CAB4163712.1"/>
    </source>
</evidence>
<proteinExistence type="predicted"/>
<protein>
    <submittedName>
        <fullName evidence="2">DEXDc domain containing protein</fullName>
    </submittedName>
</protein>
<dbReference type="InterPro" id="IPR000330">
    <property type="entry name" value="SNF2_N"/>
</dbReference>
<reference evidence="2" key="1">
    <citation type="submission" date="2020-04" db="EMBL/GenBank/DDBJ databases">
        <authorList>
            <person name="Chiriac C."/>
            <person name="Salcher M."/>
            <person name="Ghai R."/>
            <person name="Kavagutti S V."/>
        </authorList>
    </citation>
    <scope>NUCLEOTIDE SEQUENCE</scope>
</reference>
<dbReference type="PROSITE" id="PS51192">
    <property type="entry name" value="HELICASE_ATP_BIND_1"/>
    <property type="match status" value="1"/>
</dbReference>
<dbReference type="InterPro" id="IPR027417">
    <property type="entry name" value="P-loop_NTPase"/>
</dbReference>
<sequence>MPRDFTPRPYGELITNHILDNQRCNVWAGMGTGKTVSTLNALDQLFIVEDSPVLVVAPLRVARDTWKEEAAKWNHLSHLRVSPIVGNEKQRREALRARGDIYTTNFENLPWLVETMGDRWNFQTVIVDEASKLSGFRLRQGTKRAKAFASVAHTKIKRYVNLTGTPSARGLTALWGQNWFVDRGARLGKSFEAFKSRWFRTSFDGYGLLPNEYAQDQIQKALADITIAIDARDWFDLHEPVVTNLYVDLPAKAAQLYRDMERKMFMELAGHEVEAFNAAAKTQKCLQIANGAAYVGEGAKDWEEIHDAKFDVLESIIEEACGMPVLCAYNFKSDAARLLKRFKGSVNLSTAEGLAKFKRGESPLGIAHPASMGHGIDGLQDVTNILAFFAMDWNLENRLQFIERIGATRQAQSGHDRPTFIYNILAKDTVDELVLERVTTKKE</sequence>